<protein>
    <submittedName>
        <fullName evidence="2">Uncharacterized protein</fullName>
    </submittedName>
</protein>
<evidence type="ECO:0000313" key="3">
    <source>
        <dbReference type="Proteomes" id="UP001066276"/>
    </source>
</evidence>
<accession>A0AAV7W3Q4</accession>
<dbReference type="Proteomes" id="UP001066276">
    <property type="component" value="Chromosome 1_2"/>
</dbReference>
<feature type="signal peptide" evidence="1">
    <location>
        <begin position="1"/>
        <end position="23"/>
    </location>
</feature>
<organism evidence="2 3">
    <name type="scientific">Pleurodeles waltl</name>
    <name type="common">Iberian ribbed newt</name>
    <dbReference type="NCBI Taxonomy" id="8319"/>
    <lineage>
        <taxon>Eukaryota</taxon>
        <taxon>Metazoa</taxon>
        <taxon>Chordata</taxon>
        <taxon>Craniata</taxon>
        <taxon>Vertebrata</taxon>
        <taxon>Euteleostomi</taxon>
        <taxon>Amphibia</taxon>
        <taxon>Batrachia</taxon>
        <taxon>Caudata</taxon>
        <taxon>Salamandroidea</taxon>
        <taxon>Salamandridae</taxon>
        <taxon>Pleurodelinae</taxon>
        <taxon>Pleurodeles</taxon>
    </lineage>
</organism>
<feature type="chain" id="PRO_5043742605" evidence="1">
    <location>
        <begin position="24"/>
        <end position="92"/>
    </location>
</feature>
<dbReference type="EMBL" id="JANPWB010000002">
    <property type="protein sequence ID" value="KAJ1208610.1"/>
    <property type="molecule type" value="Genomic_DNA"/>
</dbReference>
<proteinExistence type="predicted"/>
<evidence type="ECO:0000313" key="2">
    <source>
        <dbReference type="EMBL" id="KAJ1208610.1"/>
    </source>
</evidence>
<gene>
    <name evidence="2" type="ORF">NDU88_003993</name>
</gene>
<name>A0AAV7W3Q4_PLEWA</name>
<reference evidence="2" key="1">
    <citation type="journal article" date="2022" name="bioRxiv">
        <title>Sequencing and chromosome-scale assembly of the giantPleurodeles waltlgenome.</title>
        <authorList>
            <person name="Brown T."/>
            <person name="Elewa A."/>
            <person name="Iarovenko S."/>
            <person name="Subramanian E."/>
            <person name="Araus A.J."/>
            <person name="Petzold A."/>
            <person name="Susuki M."/>
            <person name="Suzuki K.-i.T."/>
            <person name="Hayashi T."/>
            <person name="Toyoda A."/>
            <person name="Oliveira C."/>
            <person name="Osipova E."/>
            <person name="Leigh N.D."/>
            <person name="Simon A."/>
            <person name="Yun M.H."/>
        </authorList>
    </citation>
    <scope>NUCLEOTIDE SEQUENCE</scope>
    <source>
        <strain evidence="2">20211129_DDA</strain>
        <tissue evidence="2">Liver</tissue>
    </source>
</reference>
<keyword evidence="1" id="KW-0732">Signal</keyword>
<keyword evidence="3" id="KW-1185">Reference proteome</keyword>
<dbReference type="AlphaFoldDB" id="A0AAV7W3Q4"/>
<evidence type="ECO:0000256" key="1">
    <source>
        <dbReference type="SAM" id="SignalP"/>
    </source>
</evidence>
<comment type="caution">
    <text evidence="2">The sequence shown here is derived from an EMBL/GenBank/DDBJ whole genome shotgun (WGS) entry which is preliminary data.</text>
</comment>
<sequence length="92" mass="10014">MLNAMRGQAVWLICVLAVLTVLVQQPGNLPWSHGIAEPLPCLALQTGRLAALTEPSTELIRDIWGEGRNKVEHITVNAADKMQKKKTGDNAT</sequence>